<keyword evidence="4" id="KW-1185">Reference proteome</keyword>
<dbReference type="FunFam" id="2.60.40.10:FF:001425">
    <property type="entry name" value="Interferon gamma receptor 1"/>
    <property type="match status" value="1"/>
</dbReference>
<dbReference type="GO" id="GO:0005886">
    <property type="term" value="C:plasma membrane"/>
    <property type="evidence" value="ECO:0007669"/>
    <property type="project" value="TreeGrafter"/>
</dbReference>
<evidence type="ECO:0000313" key="4">
    <source>
        <dbReference type="Proteomes" id="UP000007648"/>
    </source>
</evidence>
<evidence type="ECO:0000259" key="2">
    <source>
        <dbReference type="Pfam" id="PF01108"/>
    </source>
</evidence>
<dbReference type="Pfam" id="PF01108">
    <property type="entry name" value="Tissue_fac"/>
    <property type="match status" value="1"/>
</dbReference>
<dbReference type="AlphaFoldDB" id="A0A7N4PDK7"/>
<dbReference type="Gene3D" id="2.60.40.10">
    <property type="entry name" value="Immunoglobulins"/>
    <property type="match status" value="1"/>
</dbReference>
<dbReference type="Ensembl" id="ENSSHAT00000028707.1">
    <property type="protein sequence ID" value="ENSSHAP00000036888.1"/>
    <property type="gene ID" value="ENSSHAG00000024867.1"/>
</dbReference>
<dbReference type="Proteomes" id="UP000007648">
    <property type="component" value="Unassembled WGS sequence"/>
</dbReference>
<dbReference type="GeneTree" id="ENSGT00510000048929"/>
<accession>A0A7N4PDK7</accession>
<proteinExistence type="predicted"/>
<dbReference type="InterPro" id="IPR050650">
    <property type="entry name" value="Type-II_Cytokine-TF_Rcpt"/>
</dbReference>
<name>A0A7N4PDK7_SARHA</name>
<dbReference type="InParanoid" id="A0A7N4PDK7"/>
<evidence type="ECO:0000256" key="1">
    <source>
        <dbReference type="SAM" id="SignalP"/>
    </source>
</evidence>
<keyword evidence="1" id="KW-0732">Signal</keyword>
<organism evidence="3 4">
    <name type="scientific">Sarcophilus harrisii</name>
    <name type="common">Tasmanian devil</name>
    <name type="synonym">Sarcophilus laniarius</name>
    <dbReference type="NCBI Taxonomy" id="9305"/>
    <lineage>
        <taxon>Eukaryota</taxon>
        <taxon>Metazoa</taxon>
        <taxon>Chordata</taxon>
        <taxon>Craniata</taxon>
        <taxon>Vertebrata</taxon>
        <taxon>Euteleostomi</taxon>
        <taxon>Mammalia</taxon>
        <taxon>Metatheria</taxon>
        <taxon>Dasyuromorphia</taxon>
        <taxon>Dasyuridae</taxon>
        <taxon>Sarcophilus</taxon>
    </lineage>
</organism>
<reference evidence="3" key="2">
    <citation type="submission" date="2025-08" db="UniProtKB">
        <authorList>
            <consortium name="Ensembl"/>
        </authorList>
    </citation>
    <scope>IDENTIFICATION</scope>
</reference>
<feature type="chain" id="PRO_5029783539" description="Fibronectin type-III domain-containing protein" evidence="1">
    <location>
        <begin position="21"/>
        <end position="133"/>
    </location>
</feature>
<dbReference type="GO" id="GO:0004896">
    <property type="term" value="F:cytokine receptor activity"/>
    <property type="evidence" value="ECO:0007669"/>
    <property type="project" value="TreeGrafter"/>
</dbReference>
<dbReference type="PANTHER" id="PTHR20859:SF5">
    <property type="entry name" value="INTERFERON GAMMA RECEPTOR 1"/>
    <property type="match status" value="1"/>
</dbReference>
<feature type="domain" description="Fibronectin type-III" evidence="2">
    <location>
        <begin position="18"/>
        <end position="119"/>
    </location>
</feature>
<dbReference type="InterPro" id="IPR003961">
    <property type="entry name" value="FN3_dom"/>
</dbReference>
<dbReference type="InterPro" id="IPR013783">
    <property type="entry name" value="Ig-like_fold"/>
</dbReference>
<dbReference type="PANTHER" id="PTHR20859">
    <property type="entry name" value="INTERFERON/INTERLEUKIN RECEPTOR"/>
    <property type="match status" value="1"/>
</dbReference>
<evidence type="ECO:0000313" key="3">
    <source>
        <dbReference type="Ensembl" id="ENSSHAP00000036888.1"/>
    </source>
</evidence>
<protein>
    <recommendedName>
        <fullName evidence="2">Fibronectin type-III domain-containing protein</fullName>
    </recommendedName>
</protein>
<feature type="signal peptide" evidence="1">
    <location>
        <begin position="1"/>
        <end position="20"/>
    </location>
</feature>
<reference evidence="3 4" key="1">
    <citation type="journal article" date="2011" name="Proc. Natl. Acad. Sci. U.S.A.">
        <title>Genetic diversity and population structure of the endangered marsupial Sarcophilus harrisii (Tasmanian devil).</title>
        <authorList>
            <person name="Miller W."/>
            <person name="Hayes V.M."/>
            <person name="Ratan A."/>
            <person name="Petersen D.C."/>
            <person name="Wittekindt N.E."/>
            <person name="Miller J."/>
            <person name="Walenz B."/>
            <person name="Knight J."/>
            <person name="Qi J."/>
            <person name="Zhao F."/>
            <person name="Wang Q."/>
            <person name="Bedoya-Reina O.C."/>
            <person name="Katiyar N."/>
            <person name="Tomsho L.P."/>
            <person name="Kasson L.M."/>
            <person name="Hardie R.A."/>
            <person name="Woodbridge P."/>
            <person name="Tindall E.A."/>
            <person name="Bertelsen M.F."/>
            <person name="Dixon D."/>
            <person name="Pyecroft S."/>
            <person name="Helgen K.M."/>
            <person name="Lesk A.M."/>
            <person name="Pringle T.H."/>
            <person name="Patterson N."/>
            <person name="Zhang Y."/>
            <person name="Kreiss A."/>
            <person name="Woods G.M."/>
            <person name="Jones M.E."/>
            <person name="Schuster S.C."/>
        </authorList>
    </citation>
    <scope>NUCLEOTIDE SEQUENCE [LARGE SCALE GENOMIC DNA]</scope>
</reference>
<reference evidence="3" key="3">
    <citation type="submission" date="2025-09" db="UniProtKB">
        <authorList>
            <consortium name="Ensembl"/>
        </authorList>
    </citation>
    <scope>IDENTIFICATION</scope>
</reference>
<sequence>YDLMILLGLHMLKLSYLCMTFLNFSVKISDSLTVSTPTNVEIKSHNLNPEVFWDYQITSPTPTFTVQLRKYLYYYSIVKLSLVCTNISHHICNIVDHVKIPQVACWARFKATIGQNESSFVESEAFHMYEKGE</sequence>
<dbReference type="InterPro" id="IPR036116">
    <property type="entry name" value="FN3_sf"/>
</dbReference>
<dbReference type="SUPFAM" id="SSF49265">
    <property type="entry name" value="Fibronectin type III"/>
    <property type="match status" value="1"/>
</dbReference>